<feature type="disulfide bond" evidence="15">
    <location>
        <begin position="399"/>
        <end position="414"/>
    </location>
</feature>
<comment type="subunit">
    <text evidence="14">Interacts with ITGAL, ITGAM and ITGB2. Interacts with thrombin/F2; this interaction switches the specificity of thrombin from a procoagulant to an anticoagulant and antifibrinolytic protease. Interacts with ANGP1 and ANGP2; these interactions significantly inhibit the generation of activated PC and TAFIa/CPB2 by the thrombin/thrombomodulin complex. Interacts with PF4; this interaction enhances generation of activated protein C. Interacts with HMGB1; this interaction inhibits HMGB1 inflammatory activity.</text>
</comment>
<dbReference type="Pfam" id="PF00058">
    <property type="entry name" value="Ldl_recept_b"/>
    <property type="match status" value="2"/>
</dbReference>
<dbReference type="SMART" id="SM00181">
    <property type="entry name" value="EGF"/>
    <property type="match status" value="2"/>
</dbReference>
<evidence type="ECO:0000313" key="19">
    <source>
        <dbReference type="WBParaSite" id="EEL_0000417401-mRNA-1"/>
    </source>
</evidence>
<dbReference type="GO" id="GO:0006897">
    <property type="term" value="P:endocytosis"/>
    <property type="evidence" value="ECO:0007669"/>
    <property type="project" value="UniProtKB-KW"/>
</dbReference>
<dbReference type="InterPro" id="IPR000742">
    <property type="entry name" value="EGF"/>
</dbReference>
<dbReference type="InterPro" id="IPR036055">
    <property type="entry name" value="LDL_receptor-like_sf"/>
</dbReference>
<dbReference type="CDD" id="cd00054">
    <property type="entry name" value="EGF_CA"/>
    <property type="match status" value="1"/>
</dbReference>
<dbReference type="PANTHER" id="PTHR46513:SF13">
    <property type="entry name" value="EGF-LIKE DOMAIN-CONTAINING PROTEIN"/>
    <property type="match status" value="1"/>
</dbReference>
<keyword evidence="10 15" id="KW-1015">Disulfide bond</keyword>
<keyword evidence="5" id="KW-0812">Transmembrane</keyword>
<dbReference type="GO" id="GO:0042813">
    <property type="term" value="F:Wnt receptor activity"/>
    <property type="evidence" value="ECO:0007669"/>
    <property type="project" value="TreeGrafter"/>
</dbReference>
<dbReference type="InterPro" id="IPR018097">
    <property type="entry name" value="EGF_Ca-bd_CS"/>
</dbReference>
<keyword evidence="11" id="KW-0675">Receptor</keyword>
<dbReference type="GO" id="GO:0005509">
    <property type="term" value="F:calcium ion binding"/>
    <property type="evidence" value="ECO:0007669"/>
    <property type="project" value="InterPro"/>
</dbReference>
<dbReference type="PROSITE" id="PS51120">
    <property type="entry name" value="LDLRB"/>
    <property type="match status" value="1"/>
</dbReference>
<evidence type="ECO:0000256" key="5">
    <source>
        <dbReference type="ARBA" id="ARBA00022692"/>
    </source>
</evidence>
<proteinExistence type="predicted"/>
<dbReference type="PANTHER" id="PTHR46513">
    <property type="entry name" value="VITELLOGENIN RECEPTOR-LIKE PROTEIN-RELATED-RELATED"/>
    <property type="match status" value="1"/>
</dbReference>
<dbReference type="SMART" id="SM00179">
    <property type="entry name" value="EGF_CA"/>
    <property type="match status" value="1"/>
</dbReference>
<evidence type="ECO:0000256" key="12">
    <source>
        <dbReference type="ARBA" id="ARBA00023180"/>
    </source>
</evidence>
<evidence type="ECO:0000256" key="3">
    <source>
        <dbReference type="ARBA" id="ARBA00022536"/>
    </source>
</evidence>
<dbReference type="SUPFAM" id="SSF57196">
    <property type="entry name" value="EGF/Laminin"/>
    <property type="match status" value="1"/>
</dbReference>
<dbReference type="SMART" id="SM00192">
    <property type="entry name" value="LDLa"/>
    <property type="match status" value="2"/>
</dbReference>
<evidence type="ECO:0000256" key="13">
    <source>
        <dbReference type="ARBA" id="ARBA00045242"/>
    </source>
</evidence>
<evidence type="ECO:0000256" key="4">
    <source>
        <dbReference type="ARBA" id="ARBA00022583"/>
    </source>
</evidence>
<dbReference type="InterPro" id="IPR049883">
    <property type="entry name" value="NOTCH1_EGF-like"/>
</dbReference>
<evidence type="ECO:0000256" key="9">
    <source>
        <dbReference type="ARBA" id="ARBA00023136"/>
    </source>
</evidence>
<dbReference type="InterPro" id="IPR002172">
    <property type="entry name" value="LDrepeatLR_classA_rpt"/>
</dbReference>
<dbReference type="InterPro" id="IPR000033">
    <property type="entry name" value="LDLR_classB_rpt"/>
</dbReference>
<evidence type="ECO:0000259" key="17">
    <source>
        <dbReference type="PROSITE" id="PS01186"/>
    </source>
</evidence>
<dbReference type="STRING" id="1147741.A0A0R3RR28"/>
<organism evidence="18 19">
    <name type="scientific">Elaeophora elaphi</name>
    <dbReference type="NCBI Taxonomy" id="1147741"/>
    <lineage>
        <taxon>Eukaryota</taxon>
        <taxon>Metazoa</taxon>
        <taxon>Ecdysozoa</taxon>
        <taxon>Nematoda</taxon>
        <taxon>Chromadorea</taxon>
        <taxon>Rhabditida</taxon>
        <taxon>Spirurina</taxon>
        <taxon>Spiruromorpha</taxon>
        <taxon>Filarioidea</taxon>
        <taxon>Onchocercidae</taxon>
        <taxon>Elaeophora</taxon>
    </lineage>
</organism>
<keyword evidence="3" id="KW-0245">EGF-like domain</keyword>
<dbReference type="AlphaFoldDB" id="A0A0R3RR28"/>
<dbReference type="InterPro" id="IPR050778">
    <property type="entry name" value="Cueball_EGF_LRP_Nidogen"/>
</dbReference>
<name>A0A0R3RR28_9BILA</name>
<dbReference type="InterPro" id="IPR023415">
    <property type="entry name" value="LDLR_class-A_CS"/>
</dbReference>
<dbReference type="SUPFAM" id="SSF57424">
    <property type="entry name" value="LDL receptor-like module"/>
    <property type="match status" value="2"/>
</dbReference>
<evidence type="ECO:0000256" key="7">
    <source>
        <dbReference type="ARBA" id="ARBA00022737"/>
    </source>
</evidence>
<dbReference type="PRINTS" id="PR00261">
    <property type="entry name" value="LDLRECEPTOR"/>
</dbReference>
<dbReference type="PROSITE" id="PS50068">
    <property type="entry name" value="LDLRA_2"/>
    <property type="match status" value="2"/>
</dbReference>
<keyword evidence="12" id="KW-0325">Glycoprotein</keyword>
<comment type="caution">
    <text evidence="15">Lacks conserved residue(s) required for the propagation of feature annotation.</text>
</comment>
<dbReference type="SMART" id="SM00135">
    <property type="entry name" value="LY"/>
    <property type="match status" value="3"/>
</dbReference>
<evidence type="ECO:0000313" key="18">
    <source>
        <dbReference type="Proteomes" id="UP000050640"/>
    </source>
</evidence>
<dbReference type="SUPFAM" id="SSF63825">
    <property type="entry name" value="YWTD domain"/>
    <property type="match status" value="1"/>
</dbReference>
<dbReference type="GO" id="GO:0017147">
    <property type="term" value="F:Wnt-protein binding"/>
    <property type="evidence" value="ECO:0007669"/>
    <property type="project" value="TreeGrafter"/>
</dbReference>
<dbReference type="GO" id="GO:0005886">
    <property type="term" value="C:plasma membrane"/>
    <property type="evidence" value="ECO:0007669"/>
    <property type="project" value="TreeGrafter"/>
</dbReference>
<accession>A0A0R3RR28</accession>
<evidence type="ECO:0000256" key="10">
    <source>
        <dbReference type="ARBA" id="ARBA00023157"/>
    </source>
</evidence>
<evidence type="ECO:0000256" key="2">
    <source>
        <dbReference type="ARBA" id="ARBA00019822"/>
    </source>
</evidence>
<dbReference type="InterPro" id="IPR015149">
    <property type="entry name" value="Tme5_EGF-like"/>
</dbReference>
<dbReference type="FunFam" id="2.120.10.30:FF:000241">
    <property type="entry name" value="Low-density lipoprotein receptor-related protein 6"/>
    <property type="match status" value="1"/>
</dbReference>
<dbReference type="GO" id="GO:0060070">
    <property type="term" value="P:canonical Wnt signaling pathway"/>
    <property type="evidence" value="ECO:0007669"/>
    <property type="project" value="TreeGrafter"/>
</dbReference>
<dbReference type="CDD" id="cd00112">
    <property type="entry name" value="LDLa"/>
    <property type="match status" value="1"/>
</dbReference>
<dbReference type="Proteomes" id="UP000050640">
    <property type="component" value="Unplaced"/>
</dbReference>
<keyword evidence="9" id="KW-0472">Membrane</keyword>
<dbReference type="InterPro" id="IPR011042">
    <property type="entry name" value="6-blade_b-propeller_TolB-like"/>
</dbReference>
<dbReference type="Gene3D" id="2.120.10.30">
    <property type="entry name" value="TolB, C-terminal domain"/>
    <property type="match status" value="1"/>
</dbReference>
<protein>
    <recommendedName>
        <fullName evidence="2">Thrombomodulin</fullName>
    </recommendedName>
</protein>
<evidence type="ECO:0000256" key="8">
    <source>
        <dbReference type="ARBA" id="ARBA00022989"/>
    </source>
</evidence>
<dbReference type="Pfam" id="PF00057">
    <property type="entry name" value="Ldl_recept_a"/>
    <property type="match status" value="1"/>
</dbReference>
<evidence type="ECO:0000256" key="14">
    <source>
        <dbReference type="ARBA" id="ARBA00046453"/>
    </source>
</evidence>
<evidence type="ECO:0000256" key="11">
    <source>
        <dbReference type="ARBA" id="ARBA00023170"/>
    </source>
</evidence>
<dbReference type="Pfam" id="PF09064">
    <property type="entry name" value="EGF_Tme5"/>
    <property type="match status" value="1"/>
</dbReference>
<dbReference type="WBParaSite" id="EEL_0000417401-mRNA-1">
    <property type="protein sequence ID" value="EEL_0000417401-mRNA-1"/>
    <property type="gene ID" value="EEL_0000417401"/>
</dbReference>
<feature type="domain" description="EGF-like" evidence="17">
    <location>
        <begin position="313"/>
        <end position="327"/>
    </location>
</feature>
<sequence length="423" mass="48275">MFFFSHLDVDECASNEHFCSQKCINMPGGYECQCFGPLYKLARDGHRCYRTDSEPVLFFLAHSHNIWNITYNVKSDFKLMPSYGNEKVAINKVHEIQNHEVEGTEGVAVDWVHRNLYTLRQKQLHVQRLDGLYRASLYDGLFELPRALVAYPLTRALFASDWGTKPFIVRLAMDGTEAKKIITEHLVWPNALAIDYFAERLYWADAFRDTIEMANLDGTSRRVIIDNDQWVPHVFGLTVFDDMIVWSDWNHRAFLFADKLTGQNVTILTRTVLPPYSLKAYHSAMQMGAANVCEATTCQHICVPKSDGSGPQCLCAEGFILHESGLCEPNCSGNQLLCSRPDHKFDFMKCLSLIYRCDGLYNCGNGDDEMECPLAICKHDERMFPCRDNAKCILRSQRCDGFTDCADESDELYCVDLAIGWSH</sequence>
<evidence type="ECO:0000256" key="6">
    <source>
        <dbReference type="ARBA" id="ARBA00022729"/>
    </source>
</evidence>
<dbReference type="InterPro" id="IPR001881">
    <property type="entry name" value="EGF-like_Ca-bd_dom"/>
</dbReference>
<comment type="subcellular location">
    <subcellularLocation>
        <location evidence="1">Membrane</location>
        <topology evidence="1">Single-pass membrane protein</topology>
    </subcellularLocation>
</comment>
<dbReference type="PROSITE" id="PS01209">
    <property type="entry name" value="LDLRA_1"/>
    <property type="match status" value="1"/>
</dbReference>
<feature type="repeat" description="LDL-receptor class B" evidence="16">
    <location>
        <begin position="199"/>
        <end position="243"/>
    </location>
</feature>
<keyword evidence="4" id="KW-0254">Endocytosis</keyword>
<evidence type="ECO:0000256" key="1">
    <source>
        <dbReference type="ARBA" id="ARBA00004167"/>
    </source>
</evidence>
<dbReference type="Gene3D" id="4.10.400.10">
    <property type="entry name" value="Low-density Lipoprotein Receptor"/>
    <property type="match status" value="2"/>
</dbReference>
<dbReference type="PROSITE" id="PS01187">
    <property type="entry name" value="EGF_CA"/>
    <property type="match status" value="1"/>
</dbReference>
<comment type="function">
    <text evidence="13">Endothelial cell receptor that plays a critical role in regulating several physiological processes including hemostasis, coagulation, fibrinolysis, inflammation, and angiogenesis. Acts as a cofactor for thrombin activation of protein C/PROC on the surface of vascular endothelial cells leading to initiation of the activated protein C anticoagulant pathway. Also accelerates the activation of the plasma carboxypeptidase B2/CPB2, which catalyzes removal of C-terminal basic amino acids from its substrates including kinins or anaphylatoxins leading to fibrinolysis inhibition. Plays critical protective roles in changing the cleavage specificity of protease-activated receptor 1/PAR1, inhibiting endothelial cell permeability and inflammation. Suppresses inflammation distinctly from its anticoagulant cofactor activity by sequestering HMGB1 thereby preventing it from engaging cellular receptors such as RAGE and contributing to the inflammatory response.</text>
</comment>
<dbReference type="PROSITE" id="PS01186">
    <property type="entry name" value="EGF_2"/>
    <property type="match status" value="1"/>
</dbReference>
<evidence type="ECO:0000256" key="16">
    <source>
        <dbReference type="PROSITE-ProRule" id="PRU00461"/>
    </source>
</evidence>
<dbReference type="Gene3D" id="2.10.25.10">
    <property type="entry name" value="Laminin"/>
    <property type="match status" value="1"/>
</dbReference>
<keyword evidence="7" id="KW-0677">Repeat</keyword>
<reference evidence="19" key="1">
    <citation type="submission" date="2017-02" db="UniProtKB">
        <authorList>
            <consortium name="WormBaseParasite"/>
        </authorList>
    </citation>
    <scope>IDENTIFICATION</scope>
</reference>
<evidence type="ECO:0000256" key="15">
    <source>
        <dbReference type="PROSITE-ProRule" id="PRU00124"/>
    </source>
</evidence>
<keyword evidence="6" id="KW-0732">Signal</keyword>
<feature type="disulfide bond" evidence="15">
    <location>
        <begin position="357"/>
        <end position="372"/>
    </location>
</feature>
<keyword evidence="8" id="KW-1133">Transmembrane helix</keyword>
<keyword evidence="18" id="KW-1185">Reference proteome</keyword>
<dbReference type="Pfam" id="PF07645">
    <property type="entry name" value="EGF_CA"/>
    <property type="match status" value="1"/>
</dbReference>